<accession>A0A840LBZ0</accession>
<dbReference type="Proteomes" id="UP000562027">
    <property type="component" value="Unassembled WGS sequence"/>
</dbReference>
<reference evidence="1 2" key="1">
    <citation type="submission" date="2020-08" db="EMBL/GenBank/DDBJ databases">
        <title>Functional genomics of gut bacteria from endangered species of beetles.</title>
        <authorList>
            <person name="Carlos-Shanley C."/>
        </authorList>
    </citation>
    <scope>NUCLEOTIDE SEQUENCE [LARGE SCALE GENOMIC DNA]</scope>
    <source>
        <strain evidence="1 2">S00239</strain>
    </source>
</reference>
<proteinExistence type="predicted"/>
<name>A0A840LBZ0_9BURK</name>
<gene>
    <name evidence="1" type="ORF">HNP55_004688</name>
</gene>
<sequence length="30" mass="3137">MNLLAELRAASLGELAEVLGAVRISVCEAH</sequence>
<evidence type="ECO:0000313" key="2">
    <source>
        <dbReference type="Proteomes" id="UP000562027"/>
    </source>
</evidence>
<evidence type="ECO:0000313" key="1">
    <source>
        <dbReference type="EMBL" id="MBB4846134.1"/>
    </source>
</evidence>
<keyword evidence="2" id="KW-1185">Reference proteome</keyword>
<protein>
    <submittedName>
        <fullName evidence="1">Uncharacterized protein</fullName>
    </submittedName>
</protein>
<dbReference type="EMBL" id="JACHLP010000014">
    <property type="protein sequence ID" value="MBB4846134.1"/>
    <property type="molecule type" value="Genomic_DNA"/>
</dbReference>
<organism evidence="1 2">
    <name type="scientific">Roseateles oligotrophus</name>
    <dbReference type="NCBI Taxonomy" id="1769250"/>
    <lineage>
        <taxon>Bacteria</taxon>
        <taxon>Pseudomonadati</taxon>
        <taxon>Pseudomonadota</taxon>
        <taxon>Betaproteobacteria</taxon>
        <taxon>Burkholderiales</taxon>
        <taxon>Sphaerotilaceae</taxon>
        <taxon>Roseateles</taxon>
    </lineage>
</organism>
<comment type="caution">
    <text evidence="1">The sequence shown here is derived from an EMBL/GenBank/DDBJ whole genome shotgun (WGS) entry which is preliminary data.</text>
</comment>
<dbReference type="AlphaFoldDB" id="A0A840LBZ0"/>